<dbReference type="Proteomes" id="UP000243498">
    <property type="component" value="Unassembled WGS sequence"/>
</dbReference>
<evidence type="ECO:0000313" key="2">
    <source>
        <dbReference type="EMBL" id="OAA43738.1"/>
    </source>
</evidence>
<evidence type="ECO:0000256" key="1">
    <source>
        <dbReference type="PIRSR" id="PIRSR000443-1"/>
    </source>
</evidence>
<organism evidence="2 3">
    <name type="scientific">Metarhizium rileyi (strain RCEF 4871)</name>
    <name type="common">Nomuraea rileyi</name>
    <dbReference type="NCBI Taxonomy" id="1649241"/>
    <lineage>
        <taxon>Eukaryota</taxon>
        <taxon>Fungi</taxon>
        <taxon>Dikarya</taxon>
        <taxon>Ascomycota</taxon>
        <taxon>Pezizomycotina</taxon>
        <taxon>Sordariomycetes</taxon>
        <taxon>Hypocreomycetidae</taxon>
        <taxon>Hypocreales</taxon>
        <taxon>Clavicipitaceae</taxon>
        <taxon>Metarhizium</taxon>
    </lineage>
</organism>
<dbReference type="OrthoDB" id="9972683at2759"/>
<dbReference type="PANTHER" id="PTHR32268:SF15">
    <property type="entry name" value="HOMOSERINE ACETYLTRANSFERASE FAMILY PROTEIN (AFU_ORTHOLOGUE AFUA_1G15350)"/>
    <property type="match status" value="1"/>
</dbReference>
<dbReference type="PIRSF" id="PIRSF000443">
    <property type="entry name" value="Homoser_Ac_trans"/>
    <property type="match status" value="1"/>
</dbReference>
<proteinExistence type="predicted"/>
<dbReference type="EMBL" id="AZHC01000011">
    <property type="protein sequence ID" value="OAA43738.1"/>
    <property type="molecule type" value="Genomic_DNA"/>
</dbReference>
<dbReference type="PANTHER" id="PTHR32268">
    <property type="entry name" value="HOMOSERINE O-ACETYLTRANSFERASE"/>
    <property type="match status" value="1"/>
</dbReference>
<feature type="active site" evidence="1">
    <location>
        <position position="295"/>
    </location>
</feature>
<accession>A0A162JFV8</accession>
<dbReference type="STRING" id="1081105.A0A162JFV8"/>
<dbReference type="InterPro" id="IPR029058">
    <property type="entry name" value="AB_hydrolase_fold"/>
</dbReference>
<feature type="active site" evidence="1">
    <location>
        <position position="326"/>
    </location>
</feature>
<dbReference type="AlphaFoldDB" id="A0A162JFV8"/>
<reference evidence="2 3" key="1">
    <citation type="journal article" date="2016" name="Genome Biol. Evol.">
        <title>Divergent and convergent evolution of fungal pathogenicity.</title>
        <authorList>
            <person name="Shang Y."/>
            <person name="Xiao G."/>
            <person name="Zheng P."/>
            <person name="Cen K."/>
            <person name="Zhan S."/>
            <person name="Wang C."/>
        </authorList>
    </citation>
    <scope>NUCLEOTIDE SEQUENCE [LARGE SCALE GENOMIC DNA]</scope>
    <source>
        <strain evidence="2 3">RCEF 4871</strain>
    </source>
</reference>
<dbReference type="Gene3D" id="3.40.50.1820">
    <property type="entry name" value="alpha/beta hydrolase"/>
    <property type="match status" value="1"/>
</dbReference>
<sequence>MVDYKTFQLGDFKLVSGEIIPNAFIAYKTLGDPSYPAIIYPSWFSGDIADNEWLVGEDKTLNPSRYYIVIPALFGNGQSSSPSNTPRDPFRPFPDVTIRDNVAAQHRLVTEGLGIRHARCILGWSMGACQTYQWVTQYPDFADLAVPFCGSARTSIHNQVFLEGVKSAILSAKRASSAGSCRGESTTAGEYRPWTDEERTAGLKAMGRVYAGWGFSQAFYRQKVYETDLGYKSLEDFMLNFWEKWALSKDPENLLLMLRTWQAGDCSDQEPYSKNLELAMKSIKTKMLVLPGKQDLYFPPEDSEYEVQCMSGGIGRCIPFPSIWGHWAGGPGLNPEDVKWLDNKLKVFLKDETSLMSEASVSE</sequence>
<dbReference type="NCBIfam" id="NF005757">
    <property type="entry name" value="PRK07581.1"/>
    <property type="match status" value="1"/>
</dbReference>
<name>A0A162JFV8_METRR</name>
<keyword evidence="3" id="KW-1185">Reference proteome</keyword>
<gene>
    <name evidence="2" type="ORF">NOR_04313</name>
</gene>
<dbReference type="SUPFAM" id="SSF53474">
    <property type="entry name" value="alpha/beta-Hydrolases"/>
    <property type="match status" value="1"/>
</dbReference>
<comment type="caution">
    <text evidence="2">The sequence shown here is derived from an EMBL/GenBank/DDBJ whole genome shotgun (WGS) entry which is preliminary data.</text>
</comment>
<evidence type="ECO:0000313" key="3">
    <source>
        <dbReference type="Proteomes" id="UP000243498"/>
    </source>
</evidence>
<dbReference type="InterPro" id="IPR008220">
    <property type="entry name" value="HAT_MetX-like"/>
</dbReference>
<dbReference type="OMA" id="KLGDWEL"/>
<protein>
    <submittedName>
        <fullName evidence="2">Homoserine acetyltransferase family protein</fullName>
    </submittedName>
</protein>
<feature type="active site" description="Nucleophile" evidence="1">
    <location>
        <position position="125"/>
    </location>
</feature>
<dbReference type="GO" id="GO:0016747">
    <property type="term" value="F:acyltransferase activity, transferring groups other than amino-acyl groups"/>
    <property type="evidence" value="ECO:0007669"/>
    <property type="project" value="InterPro"/>
</dbReference>